<evidence type="ECO:0000256" key="3">
    <source>
        <dbReference type="ARBA" id="ARBA00005680"/>
    </source>
</evidence>
<keyword evidence="11" id="KW-0430">Lectin</keyword>
<evidence type="ECO:0000256" key="9">
    <source>
        <dbReference type="ARBA" id="ARBA00023211"/>
    </source>
</evidence>
<comment type="pathway">
    <text evidence="11">Protein modification; protein glycosylation.</text>
</comment>
<feature type="compositionally biased region" description="Basic and acidic residues" evidence="12">
    <location>
        <begin position="609"/>
        <end position="618"/>
    </location>
</feature>
<keyword evidence="8 11" id="KW-1015">Disulfide bond</keyword>
<dbReference type="GO" id="GO:0030246">
    <property type="term" value="F:carbohydrate binding"/>
    <property type="evidence" value="ECO:0007669"/>
    <property type="project" value="UniProtKB-KW"/>
</dbReference>
<evidence type="ECO:0000256" key="5">
    <source>
        <dbReference type="ARBA" id="ARBA00022968"/>
    </source>
</evidence>
<dbReference type="GeneID" id="104947312"/>
<dbReference type="KEGG" id="ncc:104947312"/>
<dbReference type="PANTHER" id="PTHR11675">
    <property type="entry name" value="N-ACETYLGALACTOSAMINYLTRANSFERASE"/>
    <property type="match status" value="1"/>
</dbReference>
<feature type="domain" description="Glycosyltransferase 2-like" evidence="13">
    <location>
        <begin position="148"/>
        <end position="328"/>
    </location>
</feature>
<keyword evidence="5" id="KW-0735">Signal-anchor</keyword>
<keyword evidence="11" id="KW-0808">Transferase</keyword>
<dbReference type="EC" id="2.4.1.-" evidence="11"/>
<evidence type="ECO:0000259" key="13">
    <source>
        <dbReference type="Pfam" id="PF00535"/>
    </source>
</evidence>
<evidence type="ECO:0000256" key="2">
    <source>
        <dbReference type="ARBA" id="ARBA00004606"/>
    </source>
</evidence>
<dbReference type="OrthoDB" id="6119243at2759"/>
<comment type="similarity">
    <text evidence="3 11">Belongs to the glycosyltransferase 2 family. GalNAc-T subfamily.</text>
</comment>
<organism evidence="14 15">
    <name type="scientific">Notothenia coriiceps</name>
    <name type="common">black rockcod</name>
    <dbReference type="NCBI Taxonomy" id="8208"/>
    <lineage>
        <taxon>Eukaryota</taxon>
        <taxon>Metazoa</taxon>
        <taxon>Chordata</taxon>
        <taxon>Craniata</taxon>
        <taxon>Vertebrata</taxon>
        <taxon>Euteleostomi</taxon>
        <taxon>Actinopterygii</taxon>
        <taxon>Neopterygii</taxon>
        <taxon>Teleostei</taxon>
        <taxon>Neoteleostei</taxon>
        <taxon>Acanthomorphata</taxon>
        <taxon>Eupercaria</taxon>
        <taxon>Perciformes</taxon>
        <taxon>Notothenioidei</taxon>
        <taxon>Nototheniidae</taxon>
        <taxon>Notothenia</taxon>
    </lineage>
</organism>
<keyword evidence="7" id="KW-0472">Membrane</keyword>
<dbReference type="GO" id="GO:0006493">
    <property type="term" value="P:protein O-linked glycosylation"/>
    <property type="evidence" value="ECO:0007669"/>
    <property type="project" value="TreeGrafter"/>
</dbReference>
<keyword evidence="14" id="KW-1185">Reference proteome</keyword>
<feature type="region of interest" description="Disordered" evidence="12">
    <location>
        <begin position="592"/>
        <end position="634"/>
    </location>
</feature>
<dbReference type="Gene3D" id="3.90.550.10">
    <property type="entry name" value="Spore Coat Polysaccharide Biosynthesis Protein SpsA, Chain A"/>
    <property type="match status" value="1"/>
</dbReference>
<dbReference type="RefSeq" id="XP_010771592.1">
    <property type="nucleotide sequence ID" value="XM_010773290.1"/>
</dbReference>
<keyword evidence="6" id="KW-1133">Transmembrane helix</keyword>
<dbReference type="UniPathway" id="UPA00378"/>
<evidence type="ECO:0000256" key="8">
    <source>
        <dbReference type="ARBA" id="ARBA00023157"/>
    </source>
</evidence>
<reference evidence="15" key="1">
    <citation type="submission" date="2025-08" db="UniProtKB">
        <authorList>
            <consortium name="RefSeq"/>
        </authorList>
    </citation>
    <scope>IDENTIFICATION</scope>
    <source>
        <tissue evidence="15">Muscle</tissue>
    </source>
</reference>
<sequence length="634" mass="71363">MRRKEKRLLQFAGLLIAALLFLPNVGLWSLYRDRVFDNSPDTVEGPGGIPQIQAVNRAGKDVQVIHDGVQRIDWHNYEAIKTDLSRSGNGEQGKAFPLTDADRVDQAYRENGFNIYVSDRISLNRSVPDIRNPNCIKKLYADKLPNTSVIIPFHNEGWSSLLRTVHSVLNRSPPQLIAEIILVDDFSDKEHLKEALEKYMVRLPKVRILRTKKREGLIRTRLLGAGAAKGEVITFLDSHCEANVNWLPPLLDRIADNRKTIVCPMIDVIDHDNFGYETQAGDAMRGAFDWEMYYKRIPIPNELQKNDPSEPFESPVMAGGLFAVDRKWFWELGGYDTGLEIWGGEQYEISFKVWMCGGRMEDIPCSRVGHIYRKYVPYKVPGGVSLARNLKRVAEVWMDEYAEYIYQRRPEYRHLSAGDMSAQKELRIRLNCMNFKWFMDKVAWDLPKHYPPVEPPAGAWGEVRNVGSGMCLESKHVVSGSPIRLESCVKGRGDVSWSHGQVSKSKKSESKATSASLSRVILLFVSLNAKVMCQLGSRPIVRPCCESAGLTITEPVIQPGRRPFCSPTRCFCAATLRSAECDGVVPATDQHESCGGEAKGEQEAEGGDGDSKRCDSIHHHPPHNKQSLSQQELA</sequence>
<accession>A0A6I9N4Q9</accession>
<keyword evidence="11" id="KW-0328">Glycosyltransferase</keyword>
<dbReference type="FunFam" id="3.90.550.10:FF:000029">
    <property type="entry name" value="Polypeptide N-acetylgalactosaminyltransferase"/>
    <property type="match status" value="1"/>
</dbReference>
<dbReference type="InterPro" id="IPR029044">
    <property type="entry name" value="Nucleotide-diphossugar_trans"/>
</dbReference>
<evidence type="ECO:0000313" key="15">
    <source>
        <dbReference type="RefSeq" id="XP_010771592.1"/>
    </source>
</evidence>
<keyword evidence="11" id="KW-0333">Golgi apparatus</keyword>
<dbReference type="AlphaFoldDB" id="A0A6I9N4Q9"/>
<name>A0A6I9N4Q9_9TELE</name>
<comment type="subcellular location">
    <subcellularLocation>
        <location evidence="10">Endomembrane system</location>
        <topology evidence="10">Single-pass membrane protein</topology>
    </subcellularLocation>
    <subcellularLocation>
        <location evidence="11">Golgi apparatus membrane</location>
        <topology evidence="11">Single-pass type II membrane protein</topology>
    </subcellularLocation>
    <subcellularLocation>
        <location evidence="2">Membrane</location>
        <topology evidence="2">Single-pass type II membrane protein</topology>
    </subcellularLocation>
</comment>
<keyword evidence="4" id="KW-0812">Transmembrane</keyword>
<gene>
    <name evidence="15" type="primary">LOC104947312</name>
</gene>
<dbReference type="Gene3D" id="2.80.10.50">
    <property type="match status" value="1"/>
</dbReference>
<dbReference type="InterPro" id="IPR001173">
    <property type="entry name" value="Glyco_trans_2-like"/>
</dbReference>
<evidence type="ECO:0000256" key="11">
    <source>
        <dbReference type="RuleBase" id="RU361242"/>
    </source>
</evidence>
<evidence type="ECO:0000256" key="7">
    <source>
        <dbReference type="ARBA" id="ARBA00023136"/>
    </source>
</evidence>
<evidence type="ECO:0000256" key="6">
    <source>
        <dbReference type="ARBA" id="ARBA00022989"/>
    </source>
</evidence>
<dbReference type="InterPro" id="IPR035992">
    <property type="entry name" value="Ricin_B-like_lectins"/>
</dbReference>
<feature type="compositionally biased region" description="Polar residues" evidence="12">
    <location>
        <begin position="624"/>
        <end position="634"/>
    </location>
</feature>
<feature type="compositionally biased region" description="Basic and acidic residues" evidence="12">
    <location>
        <begin position="592"/>
        <end position="602"/>
    </location>
</feature>
<dbReference type="InterPro" id="IPR045885">
    <property type="entry name" value="GalNAc-T"/>
</dbReference>
<dbReference type="Proteomes" id="UP000504611">
    <property type="component" value="Unplaced"/>
</dbReference>
<dbReference type="Pfam" id="PF00535">
    <property type="entry name" value="Glycos_transf_2"/>
    <property type="match status" value="1"/>
</dbReference>
<comment type="cofactor">
    <cofactor evidence="1 11">
        <name>Mn(2+)</name>
        <dbReference type="ChEBI" id="CHEBI:29035"/>
    </cofactor>
</comment>
<dbReference type="GO" id="GO:0004653">
    <property type="term" value="F:polypeptide N-acetylgalactosaminyltransferase activity"/>
    <property type="evidence" value="ECO:0007669"/>
    <property type="project" value="TreeGrafter"/>
</dbReference>
<dbReference type="SUPFAM" id="SSF53448">
    <property type="entry name" value="Nucleotide-diphospho-sugar transferases"/>
    <property type="match status" value="1"/>
</dbReference>
<dbReference type="GO" id="GO:0000139">
    <property type="term" value="C:Golgi membrane"/>
    <property type="evidence" value="ECO:0007669"/>
    <property type="project" value="UniProtKB-SubCell"/>
</dbReference>
<protein>
    <recommendedName>
        <fullName evidence="11">Polypeptide N-acetylgalactosaminyltransferase</fullName>
        <ecNumber evidence="11">2.4.1.-</ecNumber>
    </recommendedName>
    <alternativeName>
        <fullName evidence="11">Protein-UDP acetylgalactosaminyltransferase</fullName>
    </alternativeName>
</protein>
<dbReference type="SUPFAM" id="SSF50370">
    <property type="entry name" value="Ricin B-like lectins"/>
    <property type="match status" value="1"/>
</dbReference>
<evidence type="ECO:0000256" key="10">
    <source>
        <dbReference type="ARBA" id="ARBA00037847"/>
    </source>
</evidence>
<evidence type="ECO:0000256" key="4">
    <source>
        <dbReference type="ARBA" id="ARBA00022692"/>
    </source>
</evidence>
<dbReference type="PANTHER" id="PTHR11675:SF41">
    <property type="entry name" value="POLYPEPTIDE N-ACETYLGALACTOSAMINYLTRANSFERASE 10"/>
    <property type="match status" value="1"/>
</dbReference>
<evidence type="ECO:0000256" key="12">
    <source>
        <dbReference type="SAM" id="MobiDB-lite"/>
    </source>
</evidence>
<evidence type="ECO:0000256" key="1">
    <source>
        <dbReference type="ARBA" id="ARBA00001936"/>
    </source>
</evidence>
<dbReference type="CDD" id="cd02510">
    <property type="entry name" value="pp-GalNAc-T"/>
    <property type="match status" value="1"/>
</dbReference>
<keyword evidence="9 11" id="KW-0464">Manganese</keyword>
<proteinExistence type="inferred from homology"/>
<evidence type="ECO:0000313" key="14">
    <source>
        <dbReference type="Proteomes" id="UP000504611"/>
    </source>
</evidence>